<reference evidence="2" key="1">
    <citation type="submission" date="2021-11" db="EMBL/GenBank/DDBJ databases">
        <authorList>
            <consortium name="Genoscope - CEA"/>
            <person name="William W."/>
        </authorList>
    </citation>
    <scope>NUCLEOTIDE SEQUENCE</scope>
</reference>
<comment type="caution">
    <text evidence="2">The sequence shown here is derived from an EMBL/GenBank/DDBJ whole genome shotgun (WGS) entry which is preliminary data.</text>
</comment>
<dbReference type="OrthoDB" id="10338033at2759"/>
<organism evidence="2 3">
    <name type="scientific">Pelagomonas calceolata</name>
    <dbReference type="NCBI Taxonomy" id="35677"/>
    <lineage>
        <taxon>Eukaryota</taxon>
        <taxon>Sar</taxon>
        <taxon>Stramenopiles</taxon>
        <taxon>Ochrophyta</taxon>
        <taxon>Pelagophyceae</taxon>
        <taxon>Pelagomonadales</taxon>
        <taxon>Pelagomonadaceae</taxon>
        <taxon>Pelagomonas</taxon>
    </lineage>
</organism>
<evidence type="ECO:0000256" key="1">
    <source>
        <dbReference type="SAM" id="Phobius"/>
    </source>
</evidence>
<dbReference type="Proteomes" id="UP000789595">
    <property type="component" value="Unassembled WGS sequence"/>
</dbReference>
<keyword evidence="1" id="KW-1133">Transmembrane helix</keyword>
<name>A0A8J2SFJ7_9STRA</name>
<keyword evidence="3" id="KW-1185">Reference proteome</keyword>
<gene>
    <name evidence="2" type="ORF">PECAL_3P09400</name>
</gene>
<evidence type="ECO:0000313" key="3">
    <source>
        <dbReference type="Proteomes" id="UP000789595"/>
    </source>
</evidence>
<dbReference type="AlphaFoldDB" id="A0A8J2SFJ7"/>
<sequence>MPHATAYGIVAVQALFFFLGGIRDNFMTGKVIMPDEEYLQSWWYGVPLGTSETHSDRMECTANGWGTFIGIIALTKIAVALTGGKTTLAKTLGTLYVLGNIWTIKVFLPMNDLMEAHWTNKKNNPAMENKGSVTPFCAMLAIESICWIVAQGLVTEPPKPKIH</sequence>
<keyword evidence="1" id="KW-0472">Membrane</keyword>
<keyword evidence="1" id="KW-0812">Transmembrane</keyword>
<evidence type="ECO:0000313" key="2">
    <source>
        <dbReference type="EMBL" id="CAH0371023.1"/>
    </source>
</evidence>
<dbReference type="EMBL" id="CAKKNE010000003">
    <property type="protein sequence ID" value="CAH0371023.1"/>
    <property type="molecule type" value="Genomic_DNA"/>
</dbReference>
<feature type="transmembrane region" description="Helical" evidence="1">
    <location>
        <begin position="6"/>
        <end position="22"/>
    </location>
</feature>
<protein>
    <submittedName>
        <fullName evidence="2">Uncharacterized protein</fullName>
    </submittedName>
</protein>
<accession>A0A8J2SFJ7</accession>
<proteinExistence type="predicted"/>